<dbReference type="EMBL" id="LAZR01068724">
    <property type="protein sequence ID" value="KKK49106.1"/>
    <property type="molecule type" value="Genomic_DNA"/>
</dbReference>
<evidence type="ECO:0000313" key="1">
    <source>
        <dbReference type="EMBL" id="KKK49106.1"/>
    </source>
</evidence>
<name>A0A0F8YLY0_9ZZZZ</name>
<accession>A0A0F8YLY0</accession>
<proteinExistence type="predicted"/>
<sequence>MTDEIFEKILEEIAPHKTAVRFIRWGEPTIHKRFL</sequence>
<feature type="non-terminal residue" evidence="1">
    <location>
        <position position="35"/>
    </location>
</feature>
<comment type="caution">
    <text evidence="1">The sequence shown here is derived from an EMBL/GenBank/DDBJ whole genome shotgun (WGS) entry which is preliminary data.</text>
</comment>
<reference evidence="1" key="1">
    <citation type="journal article" date="2015" name="Nature">
        <title>Complex archaea that bridge the gap between prokaryotes and eukaryotes.</title>
        <authorList>
            <person name="Spang A."/>
            <person name="Saw J.H."/>
            <person name="Jorgensen S.L."/>
            <person name="Zaremba-Niedzwiedzka K."/>
            <person name="Martijn J."/>
            <person name="Lind A.E."/>
            <person name="van Eijk R."/>
            <person name="Schleper C."/>
            <person name="Guy L."/>
            <person name="Ettema T.J."/>
        </authorList>
    </citation>
    <scope>NUCLEOTIDE SEQUENCE</scope>
</reference>
<dbReference type="AlphaFoldDB" id="A0A0F8YLY0"/>
<gene>
    <name evidence="1" type="ORF">LCGC14_3138430</name>
</gene>
<organism evidence="1">
    <name type="scientific">marine sediment metagenome</name>
    <dbReference type="NCBI Taxonomy" id="412755"/>
    <lineage>
        <taxon>unclassified sequences</taxon>
        <taxon>metagenomes</taxon>
        <taxon>ecological metagenomes</taxon>
    </lineage>
</organism>
<protein>
    <submittedName>
        <fullName evidence="1">Uncharacterized protein</fullName>
    </submittedName>
</protein>